<keyword evidence="7" id="KW-0997">Cell inner membrane</keyword>
<keyword evidence="1 7" id="KW-1003">Cell membrane</keyword>
<feature type="site" description="Important for catalytic activity" evidence="7">
    <location>
        <position position="216"/>
    </location>
</feature>
<keyword evidence="2 7" id="KW-0812">Transmembrane</keyword>
<dbReference type="InterPro" id="IPR003770">
    <property type="entry name" value="MLTG-like"/>
</dbReference>
<dbReference type="Proteomes" id="UP000434580">
    <property type="component" value="Unassembled WGS sequence"/>
</dbReference>
<organism evidence="8 10">
    <name type="scientific">BD1-7 clade bacterium</name>
    <dbReference type="NCBI Taxonomy" id="2029982"/>
    <lineage>
        <taxon>Bacteria</taxon>
        <taxon>Pseudomonadati</taxon>
        <taxon>Pseudomonadota</taxon>
        <taxon>Gammaproteobacteria</taxon>
        <taxon>Cellvibrionales</taxon>
        <taxon>Spongiibacteraceae</taxon>
        <taxon>BD1-7 clade</taxon>
    </lineage>
</organism>
<evidence type="ECO:0000313" key="10">
    <source>
        <dbReference type="Proteomes" id="UP000434580"/>
    </source>
</evidence>
<dbReference type="PANTHER" id="PTHR30518">
    <property type="entry name" value="ENDOLYTIC MUREIN TRANSGLYCOSYLASE"/>
    <property type="match status" value="1"/>
</dbReference>
<gene>
    <name evidence="8" type="primary">mltG_2</name>
    <name evidence="7" type="synonym">mltG</name>
    <name evidence="9" type="synonym">mltG_1</name>
    <name evidence="9" type="ORF">DPBNPPHM_02028</name>
    <name evidence="8" type="ORF">DPBNPPHM_03448</name>
</gene>
<proteinExistence type="inferred from homology"/>
<dbReference type="GO" id="GO:0008932">
    <property type="term" value="F:lytic endotransglycosylase activity"/>
    <property type="evidence" value="ECO:0007669"/>
    <property type="project" value="UniProtKB-UniRule"/>
</dbReference>
<keyword evidence="5 7" id="KW-0456">Lyase</keyword>
<keyword evidence="4 7" id="KW-0472">Membrane</keyword>
<evidence type="ECO:0000256" key="4">
    <source>
        <dbReference type="ARBA" id="ARBA00023136"/>
    </source>
</evidence>
<name>A0A5S9P0G3_9GAMM</name>
<evidence type="ECO:0000256" key="2">
    <source>
        <dbReference type="ARBA" id="ARBA00022692"/>
    </source>
</evidence>
<keyword evidence="3 7" id="KW-1133">Transmembrane helix</keyword>
<evidence type="ECO:0000313" key="9">
    <source>
        <dbReference type="EMBL" id="CAA0116036.1"/>
    </source>
</evidence>
<comment type="function">
    <text evidence="7">Functions as a peptidoglycan terminase that cleaves nascent peptidoglycan strands endolytically to terminate their elongation.</text>
</comment>
<dbReference type="Pfam" id="PF02618">
    <property type="entry name" value="YceG"/>
    <property type="match status" value="1"/>
</dbReference>
<dbReference type="HAMAP" id="MF_02065">
    <property type="entry name" value="MltG"/>
    <property type="match status" value="1"/>
</dbReference>
<evidence type="ECO:0000256" key="7">
    <source>
        <dbReference type="HAMAP-Rule" id="MF_02065"/>
    </source>
</evidence>
<dbReference type="EMBL" id="CACSII010000005">
    <property type="protein sequence ID" value="CAA0096715.1"/>
    <property type="molecule type" value="Genomic_DNA"/>
</dbReference>
<accession>A0A5S9P0G3</accession>
<dbReference type="AlphaFoldDB" id="A0A5S9P0G3"/>
<dbReference type="OrthoDB" id="9814591at2"/>
<keyword evidence="6 7" id="KW-0961">Cell wall biogenesis/degradation</keyword>
<dbReference type="CDD" id="cd08010">
    <property type="entry name" value="MltG_like"/>
    <property type="match status" value="1"/>
</dbReference>
<evidence type="ECO:0000256" key="5">
    <source>
        <dbReference type="ARBA" id="ARBA00023239"/>
    </source>
</evidence>
<evidence type="ECO:0000313" key="8">
    <source>
        <dbReference type="EMBL" id="CAA0096715.1"/>
    </source>
</evidence>
<dbReference type="EC" id="4.2.2.29" evidence="7"/>
<dbReference type="GO" id="GO:0071555">
    <property type="term" value="P:cell wall organization"/>
    <property type="evidence" value="ECO:0007669"/>
    <property type="project" value="UniProtKB-KW"/>
</dbReference>
<reference evidence="8 10" key="1">
    <citation type="submission" date="2019-11" db="EMBL/GenBank/DDBJ databases">
        <authorList>
            <person name="Holert J."/>
        </authorList>
    </citation>
    <scope>NUCLEOTIDE SEQUENCE [LARGE SCALE GENOMIC DNA]</scope>
    <source>
        <strain evidence="8">BC5_2</strain>
    </source>
</reference>
<dbReference type="Gene3D" id="3.30.160.60">
    <property type="entry name" value="Classic Zinc Finger"/>
    <property type="match status" value="1"/>
</dbReference>
<sequence length="341" mass="38019">MKKVVPLFLVAIMFSGMLGAGLALKYLARPQTVPETLRVDVDYGDSVKRVAGKLNSAGVLEYPDLWVGYVRLMDLAGKIKAGEYDVKDGDSPLLILDNMIHGRVVQYSVTVVEGWTLKEALVELHSADGLVETLEPGDDVHILKAIGAEGKYQHAEGLIYPETYHYTRGDKDRDVLRRGYTVMQEALDDSWPRRVKGLPLETPYDALILASIIEKETAVDSERRQIAGVFVERLKRGMRLQTDPTVIYGMGDNYKGNIRLKDLRTPTPYNTYTISGLPPTPIALPSKASIDAALDPLLNGKLYFVAKGDGSHAFSRTLAEHNRAVREYQLKRKKNYRSTPE</sequence>
<dbReference type="NCBIfam" id="TIGR00247">
    <property type="entry name" value="endolytic transglycosylase MltG"/>
    <property type="match status" value="1"/>
</dbReference>
<evidence type="ECO:0000256" key="1">
    <source>
        <dbReference type="ARBA" id="ARBA00022475"/>
    </source>
</evidence>
<dbReference type="EMBL" id="CACSII010000018">
    <property type="protein sequence ID" value="CAA0116036.1"/>
    <property type="molecule type" value="Genomic_DNA"/>
</dbReference>
<dbReference type="GO" id="GO:0005886">
    <property type="term" value="C:plasma membrane"/>
    <property type="evidence" value="ECO:0007669"/>
    <property type="project" value="UniProtKB-UniRule"/>
</dbReference>
<dbReference type="PANTHER" id="PTHR30518:SF2">
    <property type="entry name" value="ENDOLYTIC MUREIN TRANSGLYCOSYLASE"/>
    <property type="match status" value="1"/>
</dbReference>
<evidence type="ECO:0000256" key="6">
    <source>
        <dbReference type="ARBA" id="ARBA00023316"/>
    </source>
</evidence>
<evidence type="ECO:0000256" key="3">
    <source>
        <dbReference type="ARBA" id="ARBA00022989"/>
    </source>
</evidence>
<dbReference type="Gene3D" id="3.30.1490.480">
    <property type="entry name" value="Endolytic murein transglycosylase"/>
    <property type="match status" value="1"/>
</dbReference>
<dbReference type="FunFam" id="3.30.160.60:FF:000242">
    <property type="entry name" value="Endolytic murein transglycosylase"/>
    <property type="match status" value="1"/>
</dbReference>
<comment type="similarity">
    <text evidence="7">Belongs to the transglycosylase MltG family.</text>
</comment>
<comment type="catalytic activity">
    <reaction evidence="7">
        <text>a peptidoglycan chain = a peptidoglycan chain with N-acetyl-1,6-anhydromuramyl-[peptide] at the reducing end + a peptidoglycan chain with N-acetylglucosamine at the non-reducing end.</text>
        <dbReference type="EC" id="4.2.2.29"/>
    </reaction>
</comment>
<protein>
    <recommendedName>
        <fullName evidence="7">Endolytic murein transglycosylase</fullName>
        <ecNumber evidence="7">4.2.2.29</ecNumber>
    </recommendedName>
    <alternativeName>
        <fullName evidence="7">Peptidoglycan lytic transglycosylase</fullName>
    </alternativeName>
    <alternativeName>
        <fullName evidence="7">Peptidoglycan polymerization terminase</fullName>
    </alternativeName>
</protein>
<dbReference type="GO" id="GO:0009252">
    <property type="term" value="P:peptidoglycan biosynthetic process"/>
    <property type="evidence" value="ECO:0007669"/>
    <property type="project" value="UniProtKB-UniRule"/>
</dbReference>